<dbReference type="CDD" id="cd06171">
    <property type="entry name" value="Sigma70_r4"/>
    <property type="match status" value="1"/>
</dbReference>
<dbReference type="Gene3D" id="1.10.1740.10">
    <property type="match status" value="1"/>
</dbReference>
<dbReference type="PANTHER" id="PTHR43133">
    <property type="entry name" value="RNA POLYMERASE ECF-TYPE SIGMA FACTO"/>
    <property type="match status" value="1"/>
</dbReference>
<dbReference type="InterPro" id="IPR014284">
    <property type="entry name" value="RNA_pol_sigma-70_dom"/>
</dbReference>
<dbReference type="SUPFAM" id="SSF88946">
    <property type="entry name" value="Sigma2 domain of RNA polymerase sigma factors"/>
    <property type="match status" value="1"/>
</dbReference>
<dbReference type="Proteomes" id="UP000823863">
    <property type="component" value="Unassembled WGS sequence"/>
</dbReference>
<protein>
    <submittedName>
        <fullName evidence="8">Sigma-70 family RNA polymerase sigma factor</fullName>
    </submittedName>
</protein>
<name>A0A9D2TDH0_9FIRM</name>
<dbReference type="PANTHER" id="PTHR43133:SF60">
    <property type="entry name" value="RNA POLYMERASE SIGMA FACTOR SIGV"/>
    <property type="match status" value="1"/>
</dbReference>
<dbReference type="NCBIfam" id="TIGR02937">
    <property type="entry name" value="sigma70-ECF"/>
    <property type="match status" value="1"/>
</dbReference>
<evidence type="ECO:0000256" key="3">
    <source>
        <dbReference type="ARBA" id="ARBA00023082"/>
    </source>
</evidence>
<accession>A0A9D2TDH0</accession>
<dbReference type="GO" id="GO:0003677">
    <property type="term" value="F:DNA binding"/>
    <property type="evidence" value="ECO:0007669"/>
    <property type="project" value="InterPro"/>
</dbReference>
<dbReference type="InterPro" id="IPR013325">
    <property type="entry name" value="RNA_pol_sigma_r2"/>
</dbReference>
<keyword evidence="4" id="KW-0804">Transcription</keyword>
<evidence type="ECO:0000313" key="9">
    <source>
        <dbReference type="Proteomes" id="UP000823863"/>
    </source>
</evidence>
<dbReference type="EMBL" id="DWWB01000030">
    <property type="protein sequence ID" value="HJC66355.1"/>
    <property type="molecule type" value="Genomic_DNA"/>
</dbReference>
<feature type="region of interest" description="Disordered" evidence="5">
    <location>
        <begin position="295"/>
        <end position="326"/>
    </location>
</feature>
<keyword evidence="2" id="KW-0805">Transcription regulation</keyword>
<dbReference type="Pfam" id="PF04542">
    <property type="entry name" value="Sigma70_r2"/>
    <property type="match status" value="1"/>
</dbReference>
<dbReference type="GO" id="GO:0016987">
    <property type="term" value="F:sigma factor activity"/>
    <property type="evidence" value="ECO:0007669"/>
    <property type="project" value="UniProtKB-KW"/>
</dbReference>
<reference evidence="8" key="2">
    <citation type="submission" date="2021-04" db="EMBL/GenBank/DDBJ databases">
        <authorList>
            <person name="Gilroy R."/>
        </authorList>
    </citation>
    <scope>NUCLEOTIDE SEQUENCE</scope>
    <source>
        <strain evidence="8">CHK198-12963</strain>
    </source>
</reference>
<feature type="domain" description="RNA polymerase sigma-70 region 2" evidence="6">
    <location>
        <begin position="22"/>
        <end position="88"/>
    </location>
</feature>
<feature type="domain" description="RNA polymerase sigma factor 70 region 4 type 2" evidence="7">
    <location>
        <begin position="127"/>
        <end position="178"/>
    </location>
</feature>
<reference evidence="8" key="1">
    <citation type="journal article" date="2021" name="PeerJ">
        <title>Extensive microbial diversity within the chicken gut microbiome revealed by metagenomics and culture.</title>
        <authorList>
            <person name="Gilroy R."/>
            <person name="Ravi A."/>
            <person name="Getino M."/>
            <person name="Pursley I."/>
            <person name="Horton D.L."/>
            <person name="Alikhan N.F."/>
            <person name="Baker D."/>
            <person name="Gharbi K."/>
            <person name="Hall N."/>
            <person name="Watson M."/>
            <person name="Adriaenssens E.M."/>
            <person name="Foster-Nyarko E."/>
            <person name="Jarju S."/>
            <person name="Secka A."/>
            <person name="Antonio M."/>
            <person name="Oren A."/>
            <person name="Chaudhuri R.R."/>
            <person name="La Ragione R."/>
            <person name="Hildebrand F."/>
            <person name="Pallen M.J."/>
        </authorList>
    </citation>
    <scope>NUCLEOTIDE SEQUENCE</scope>
    <source>
        <strain evidence="8">CHK198-12963</strain>
    </source>
</reference>
<organism evidence="8 9">
    <name type="scientific">Candidatus Enterocloster excrementigallinarum</name>
    <dbReference type="NCBI Taxonomy" id="2838558"/>
    <lineage>
        <taxon>Bacteria</taxon>
        <taxon>Bacillati</taxon>
        <taxon>Bacillota</taxon>
        <taxon>Clostridia</taxon>
        <taxon>Lachnospirales</taxon>
        <taxon>Lachnospiraceae</taxon>
        <taxon>Enterocloster</taxon>
    </lineage>
</organism>
<feature type="compositionally biased region" description="Acidic residues" evidence="5">
    <location>
        <begin position="295"/>
        <end position="316"/>
    </location>
</feature>
<evidence type="ECO:0000256" key="2">
    <source>
        <dbReference type="ARBA" id="ARBA00023015"/>
    </source>
</evidence>
<dbReference type="InterPro" id="IPR036388">
    <property type="entry name" value="WH-like_DNA-bd_sf"/>
</dbReference>
<keyword evidence="3" id="KW-0731">Sigma factor</keyword>
<proteinExistence type="inferred from homology"/>
<dbReference type="AlphaFoldDB" id="A0A9D2TDH0"/>
<dbReference type="Gene3D" id="1.10.10.10">
    <property type="entry name" value="Winged helix-like DNA-binding domain superfamily/Winged helix DNA-binding domain"/>
    <property type="match status" value="1"/>
</dbReference>
<evidence type="ECO:0000313" key="8">
    <source>
        <dbReference type="EMBL" id="HJC66355.1"/>
    </source>
</evidence>
<evidence type="ECO:0000259" key="6">
    <source>
        <dbReference type="Pfam" id="PF04542"/>
    </source>
</evidence>
<comment type="similarity">
    <text evidence="1">Belongs to the sigma-70 factor family. ECF subfamily.</text>
</comment>
<feature type="compositionally biased region" description="Low complexity" evidence="5">
    <location>
        <begin position="538"/>
        <end position="557"/>
    </location>
</feature>
<dbReference type="SUPFAM" id="SSF88659">
    <property type="entry name" value="Sigma3 and sigma4 domains of RNA polymerase sigma factors"/>
    <property type="match status" value="1"/>
</dbReference>
<dbReference type="InterPro" id="IPR013249">
    <property type="entry name" value="RNA_pol_sigma70_r4_t2"/>
</dbReference>
<comment type="caution">
    <text evidence="8">The sequence shown here is derived from an EMBL/GenBank/DDBJ whole genome shotgun (WGS) entry which is preliminary data.</text>
</comment>
<evidence type="ECO:0000259" key="7">
    <source>
        <dbReference type="Pfam" id="PF08281"/>
    </source>
</evidence>
<sequence length="610" mass="66762">MEDLKHLVELSKKGDQQAIAQLYEQTSRRAYYLAKQLVKDEDQAQDIVQDAYVKVFTNLPLLEQVENFQGWLNTIVVNRSKDYLKKKKPMLFSQMVSEEDEGSELDFEDEGGYFSPDQKVDYAETKRLIQGMIDRLPQEQRMAIVLFYLEEMPVKQIARVMECSEGTVKSRLNYGRKAIKAQVLELEKKGTKLYCVPFIPFLYWLFRQQVLSTVVPGAVGKAAVAAGVAAAGKAGAASGGAAGAASRSAAAGAAVAGKTISAKAAAVIAAACIGAGGVGAGAGVYLHSRQAALETDADETAAEESENREEREEIEETSLAAQEDGPVQVEQNTQLIMGHLLSPLIYWNGQEPNFSVETADLSDSQRIELAYWNMNNNEDWELLDAGLQIFDTEGNSSDAAGIYSLSQVADRLADMYGGDISEEQLLSEAENGMLLKLTPEVEEGQITYEPMDGEGWTTVNFEEFTMNGGKLEADGTYTIDFNSGDRLEGKIEAVFIPNPDSFFGYTLESVTGAEREESQEVQASVASPRIYSTNELGSEYPETSAAETAPETSASAEASNYTMARCDICSDETMCRSVWVEAFGESLMICDSCMVELQWIGQQVQAEMNE</sequence>
<evidence type="ECO:0000256" key="1">
    <source>
        <dbReference type="ARBA" id="ARBA00010641"/>
    </source>
</evidence>
<evidence type="ECO:0000256" key="5">
    <source>
        <dbReference type="SAM" id="MobiDB-lite"/>
    </source>
</evidence>
<feature type="region of interest" description="Disordered" evidence="5">
    <location>
        <begin position="537"/>
        <end position="557"/>
    </location>
</feature>
<gene>
    <name evidence="8" type="ORF">H9931_06475</name>
</gene>
<dbReference type="InterPro" id="IPR007627">
    <property type="entry name" value="RNA_pol_sigma70_r2"/>
</dbReference>
<dbReference type="Pfam" id="PF08281">
    <property type="entry name" value="Sigma70_r4_2"/>
    <property type="match status" value="1"/>
</dbReference>
<evidence type="ECO:0000256" key="4">
    <source>
        <dbReference type="ARBA" id="ARBA00023163"/>
    </source>
</evidence>
<dbReference type="InterPro" id="IPR039425">
    <property type="entry name" value="RNA_pol_sigma-70-like"/>
</dbReference>
<dbReference type="InterPro" id="IPR013324">
    <property type="entry name" value="RNA_pol_sigma_r3/r4-like"/>
</dbReference>
<dbReference type="GO" id="GO:0006352">
    <property type="term" value="P:DNA-templated transcription initiation"/>
    <property type="evidence" value="ECO:0007669"/>
    <property type="project" value="InterPro"/>
</dbReference>